<comment type="subunit">
    <text evidence="14">Homodimer.</text>
</comment>
<dbReference type="GO" id="GO:0046872">
    <property type="term" value="F:metal ion binding"/>
    <property type="evidence" value="ECO:0007669"/>
    <property type="project" value="UniProtKB-UniRule"/>
</dbReference>
<comment type="similarity">
    <text evidence="3 14 15">Belongs to the HemJ family.</text>
</comment>
<evidence type="ECO:0000256" key="13">
    <source>
        <dbReference type="ARBA" id="ARBA00048390"/>
    </source>
</evidence>
<gene>
    <name evidence="16" type="ORF">GCM10010960_03420</name>
</gene>
<dbReference type="GO" id="GO:0070818">
    <property type="term" value="F:protoporphyrinogen oxidase activity"/>
    <property type="evidence" value="ECO:0007669"/>
    <property type="project" value="UniProtKB-UniRule"/>
</dbReference>
<evidence type="ECO:0000256" key="3">
    <source>
        <dbReference type="ARBA" id="ARBA00006501"/>
    </source>
</evidence>
<evidence type="ECO:0000313" key="16">
    <source>
        <dbReference type="EMBL" id="GGF84706.1"/>
    </source>
</evidence>
<evidence type="ECO:0000256" key="6">
    <source>
        <dbReference type="ARBA" id="ARBA00022617"/>
    </source>
</evidence>
<dbReference type="PANTHER" id="PTHR40255">
    <property type="entry name" value="UPF0093 MEMBRANE PROTEIN SLR1790"/>
    <property type="match status" value="1"/>
</dbReference>
<evidence type="ECO:0000256" key="14">
    <source>
        <dbReference type="HAMAP-Rule" id="MF_02239"/>
    </source>
</evidence>
<comment type="function">
    <text evidence="14 15">Catalyzes the oxidation of protoporphyrinogen IX to protoporphyrin IX.</text>
</comment>
<keyword evidence="12 14" id="KW-0472">Membrane</keyword>
<dbReference type="Pfam" id="PF03653">
    <property type="entry name" value="UPF0093"/>
    <property type="match status" value="1"/>
</dbReference>
<feature type="transmembrane region" description="Helical" evidence="14">
    <location>
        <begin position="51"/>
        <end position="72"/>
    </location>
</feature>
<dbReference type="GO" id="GO:0006782">
    <property type="term" value="P:protoporphyrinogen IX biosynthetic process"/>
    <property type="evidence" value="ECO:0007669"/>
    <property type="project" value="UniProtKB-UniRule"/>
</dbReference>
<feature type="transmembrane region" description="Helical" evidence="14">
    <location>
        <begin position="78"/>
        <end position="97"/>
    </location>
</feature>
<reference evidence="16" key="2">
    <citation type="submission" date="2020-09" db="EMBL/GenBank/DDBJ databases">
        <authorList>
            <person name="Sun Q."/>
            <person name="Zhou Y."/>
        </authorList>
    </citation>
    <scope>NUCLEOTIDE SEQUENCE</scope>
    <source>
        <strain evidence="16">CGMCC 1.12726</strain>
    </source>
</reference>
<keyword evidence="11 14" id="KW-0408">Iron</keyword>
<feature type="binding site" description="axial binding residue" evidence="14">
    <location>
        <position position="10"/>
    </location>
    <ligand>
        <name>heme</name>
        <dbReference type="ChEBI" id="CHEBI:30413"/>
    </ligand>
    <ligandPart>
        <name>Fe</name>
        <dbReference type="ChEBI" id="CHEBI:18248"/>
    </ligandPart>
</feature>
<dbReference type="InterPro" id="IPR005265">
    <property type="entry name" value="HemJ-like"/>
</dbReference>
<comment type="cofactor">
    <cofactor evidence="14 15">
        <name>heme b</name>
        <dbReference type="ChEBI" id="CHEBI:60344"/>
    </cofactor>
    <text evidence="14 15">Binds 1 heme b (iron(II)-protoporphyrin IX) group per subunit.</text>
</comment>
<evidence type="ECO:0000256" key="9">
    <source>
        <dbReference type="ARBA" id="ARBA00022989"/>
    </source>
</evidence>
<protein>
    <recommendedName>
        <fullName evidence="4 14">Protoporphyrinogen IX oxidase</fullName>
        <shortName evidence="14">PPO</shortName>
        <ecNumber evidence="14 15">1.3.99.-</ecNumber>
    </recommendedName>
</protein>
<sequence>MLYPILKSAHLLFVMAWVAAVFYLPRLLINFAEAPGQHDVQARLLIMARRLYLFGHVMFGLSLLCGIGLIHFSGAGGWLHAKLTLVAVLFAYFILCYKRLQATQRGRALPSPRTLRLLNELPVFLLFAVIFLVIGKPF</sequence>
<feature type="binding site" description="axial binding residue" evidence="14">
    <location>
        <position position="82"/>
    </location>
    <ligand>
        <name>heme</name>
        <dbReference type="ChEBI" id="CHEBI:30413"/>
    </ligand>
    <ligandPart>
        <name>Fe</name>
        <dbReference type="ChEBI" id="CHEBI:18248"/>
    </ligandPart>
</feature>
<proteinExistence type="inferred from homology"/>
<evidence type="ECO:0000256" key="10">
    <source>
        <dbReference type="ARBA" id="ARBA00023002"/>
    </source>
</evidence>
<accession>A0A917FH76</accession>
<comment type="subcellular location">
    <subcellularLocation>
        <location evidence="1 14">Cell membrane</location>
        <topology evidence="1 14">Multi-pass membrane protein</topology>
    </subcellularLocation>
</comment>
<keyword evidence="5 14" id="KW-1003">Cell membrane</keyword>
<keyword evidence="10 14" id="KW-0560">Oxidoreductase</keyword>
<keyword evidence="8 14" id="KW-0479">Metal-binding</keyword>
<feature type="transmembrane region" description="Helical" evidence="14">
    <location>
        <begin position="12"/>
        <end position="31"/>
    </location>
</feature>
<name>A0A917FH76_9GAMM</name>
<evidence type="ECO:0000256" key="1">
    <source>
        <dbReference type="ARBA" id="ARBA00004651"/>
    </source>
</evidence>
<evidence type="ECO:0000256" key="12">
    <source>
        <dbReference type="ARBA" id="ARBA00023136"/>
    </source>
</evidence>
<dbReference type="EC" id="1.3.99.-" evidence="14 15"/>
<dbReference type="GO" id="GO:0005886">
    <property type="term" value="C:plasma membrane"/>
    <property type="evidence" value="ECO:0007669"/>
    <property type="project" value="UniProtKB-SubCell"/>
</dbReference>
<dbReference type="EMBL" id="BMFO01000001">
    <property type="protein sequence ID" value="GGF84706.1"/>
    <property type="molecule type" value="Genomic_DNA"/>
</dbReference>
<comment type="catalytic activity">
    <reaction evidence="13 14 15">
        <text>protoporphyrinogen IX + 3 A = protoporphyrin IX + 3 AH2</text>
        <dbReference type="Rhea" id="RHEA:62000"/>
        <dbReference type="ChEBI" id="CHEBI:13193"/>
        <dbReference type="ChEBI" id="CHEBI:17499"/>
        <dbReference type="ChEBI" id="CHEBI:57306"/>
        <dbReference type="ChEBI" id="CHEBI:57307"/>
    </reaction>
</comment>
<dbReference type="AlphaFoldDB" id="A0A917FH76"/>
<dbReference type="PIRSF" id="PIRSF004638">
    <property type="entry name" value="UCP004638"/>
    <property type="match status" value="1"/>
</dbReference>
<evidence type="ECO:0000256" key="4">
    <source>
        <dbReference type="ARBA" id="ARBA00017504"/>
    </source>
</evidence>
<keyword evidence="7 14" id="KW-0812">Transmembrane</keyword>
<evidence type="ECO:0000256" key="15">
    <source>
        <dbReference type="PIRNR" id="PIRNR004638"/>
    </source>
</evidence>
<feature type="transmembrane region" description="Helical" evidence="14">
    <location>
        <begin position="117"/>
        <end position="135"/>
    </location>
</feature>
<keyword evidence="6 14" id="KW-0349">Heme</keyword>
<dbReference type="PANTHER" id="PTHR40255:SF1">
    <property type="entry name" value="PROTOPORPHYRINOGEN IX OXIDASE"/>
    <property type="match status" value="1"/>
</dbReference>
<comment type="caution">
    <text evidence="16">The sequence shown here is derived from an EMBL/GenBank/DDBJ whole genome shotgun (WGS) entry which is preliminary data.</text>
</comment>
<comment type="pathway">
    <text evidence="2 14 15">Porphyrin-containing compound metabolism; protoporphyrin-IX biosynthesis; protoporphyrin-IX from protoporphyrinogen-IX: step 1/1.</text>
</comment>
<evidence type="ECO:0000256" key="7">
    <source>
        <dbReference type="ARBA" id="ARBA00022692"/>
    </source>
</evidence>
<dbReference type="HAMAP" id="MF_02239">
    <property type="entry name" value="HemJ"/>
    <property type="match status" value="1"/>
</dbReference>
<evidence type="ECO:0000256" key="8">
    <source>
        <dbReference type="ARBA" id="ARBA00022723"/>
    </source>
</evidence>
<evidence type="ECO:0000256" key="2">
    <source>
        <dbReference type="ARBA" id="ARBA00005073"/>
    </source>
</evidence>
<evidence type="ECO:0000313" key="17">
    <source>
        <dbReference type="Proteomes" id="UP000632858"/>
    </source>
</evidence>
<dbReference type="Proteomes" id="UP000632858">
    <property type="component" value="Unassembled WGS sequence"/>
</dbReference>
<evidence type="ECO:0000256" key="5">
    <source>
        <dbReference type="ARBA" id="ARBA00022475"/>
    </source>
</evidence>
<keyword evidence="17" id="KW-1185">Reference proteome</keyword>
<dbReference type="RefSeq" id="WP_188447095.1">
    <property type="nucleotide sequence ID" value="NZ_BMFO01000001.1"/>
</dbReference>
<reference evidence="16" key="1">
    <citation type="journal article" date="2014" name="Int. J. Syst. Evol. Microbiol.">
        <title>Complete genome sequence of Corynebacterium casei LMG S-19264T (=DSM 44701T), isolated from a smear-ripened cheese.</title>
        <authorList>
            <consortium name="US DOE Joint Genome Institute (JGI-PGF)"/>
            <person name="Walter F."/>
            <person name="Albersmeier A."/>
            <person name="Kalinowski J."/>
            <person name="Ruckert C."/>
        </authorList>
    </citation>
    <scope>NUCLEOTIDE SEQUENCE</scope>
    <source>
        <strain evidence="16">CGMCC 1.12726</strain>
    </source>
</reference>
<keyword evidence="9 14" id="KW-1133">Transmembrane helix</keyword>
<organism evidence="16 17">
    <name type="scientific">Arenimonas maotaiensis</name>
    <dbReference type="NCBI Taxonomy" id="1446479"/>
    <lineage>
        <taxon>Bacteria</taxon>
        <taxon>Pseudomonadati</taxon>
        <taxon>Pseudomonadota</taxon>
        <taxon>Gammaproteobacteria</taxon>
        <taxon>Lysobacterales</taxon>
        <taxon>Lysobacteraceae</taxon>
        <taxon>Arenimonas</taxon>
    </lineage>
</organism>
<evidence type="ECO:0000256" key="11">
    <source>
        <dbReference type="ARBA" id="ARBA00023004"/>
    </source>
</evidence>